<keyword evidence="3" id="KW-0547">Nucleotide-binding</keyword>
<dbReference type="InterPro" id="IPR051852">
    <property type="entry name" value="Alpha-type_PK"/>
</dbReference>
<dbReference type="InterPro" id="IPR011990">
    <property type="entry name" value="TPR-like_helical_dom_sf"/>
</dbReference>
<sequence length="976" mass="108461">MARSGLDGMFLGKTVGDLQQIHSQLLLMIARKHGMGKAMSIVGTSLQWLSTVCDDCAEVHVHPVDSSKRRVHPRERWHSAFHKVSELADPWQSKLSVFPLERAVRRRWAAYGWACSEVLVRLEREPFAQGAMRICHRMRALPGFNWVAKRYSSDPDVSALESDVIMQMAAKGYAERFNACNPPKKVDFIEASVLQISERPPGMRDFAVEAFLEGSFTKHSSNSGFVADEVVRNTPHAFSHFTFEASGAEQIVVDIQGVDDLYTDPQIHTASGGSRFGRGNMGLRGIALFFASHRCNSVCHQLGLTPFAHSPMPGDGAATEYRQDEEQEPDDASITLSVQPVSLVPAKHVGNAAAQMYAKVHFALAMLHARHVQAGAEFIGHNVLTSPAQGLFHLQVAAQLGSVQGALALACLHRDLRPRKGVLKALGGALQRPLRDEAQSLKYTLQAAESGVARAMCAAGYALEMGLGCQSSKACAAGWYRAALAARNAQADEENEEEREAERLPGGHFAEHEILSALARLYEAGGDGLAPNPRLAWQFEMLAKSSARREDEEVSESSEEPPLKRAASVMRRPDYAETKSAYEKVFDRLAAMRRRGAAPAWDSRYVWCCASIFTLACLCAGIAGEKYAGQAQYEVTRTTGEAIDPIDLPEAKGTTSTGSFTTTMPRLRQYDLRPRSSNHEVDLVVAAFSENLSWVEPLMSRVVPGFELRLYCKGPKLQDPRCLRIDNFGGEEYAYLTHIVHFYDQLAPITIFTLGSIYTSDWRWLKCRKLNFVLSQLDTPERRKQFSGFATMAHQAPDSFMEFEGYFQLTSYRNHAGGQNIASCRASIHPLDKWFKEFVDVPLEKARLTGVLYNPIFAVSRERIRQYPKSMYEKLLMEILRCTDKKTEGVAEAGHFLERAWKPMFADFDKEAFKCSGHFGQQKGDPICCDQGGTIELPWTICRKQRPTCSGHVQGSGWGTCMPADLGPREDRCPLV</sequence>
<dbReference type="SUPFAM" id="SSF56112">
    <property type="entry name" value="Protein kinase-like (PK-like)"/>
    <property type="match status" value="1"/>
</dbReference>
<keyword evidence="1" id="KW-0723">Serine/threonine-protein kinase</keyword>
<keyword evidence="9" id="KW-1185">Reference proteome</keyword>
<dbReference type="Gene3D" id="3.30.200.20">
    <property type="entry name" value="Phosphorylase Kinase, domain 1"/>
    <property type="match status" value="2"/>
</dbReference>
<evidence type="ECO:0000256" key="6">
    <source>
        <dbReference type="SAM" id="MobiDB-lite"/>
    </source>
</evidence>
<evidence type="ECO:0000256" key="5">
    <source>
        <dbReference type="ARBA" id="ARBA00022840"/>
    </source>
</evidence>
<dbReference type="Proteomes" id="UP001178507">
    <property type="component" value="Unassembled WGS sequence"/>
</dbReference>
<evidence type="ECO:0000256" key="4">
    <source>
        <dbReference type="ARBA" id="ARBA00022777"/>
    </source>
</evidence>
<protein>
    <recommendedName>
        <fullName evidence="7">Alpha-type protein kinase domain-containing protein</fullName>
    </recommendedName>
</protein>
<dbReference type="GO" id="GO:0005524">
    <property type="term" value="F:ATP binding"/>
    <property type="evidence" value="ECO:0007669"/>
    <property type="project" value="UniProtKB-KW"/>
</dbReference>
<organism evidence="8 9">
    <name type="scientific">Effrenium voratum</name>
    <dbReference type="NCBI Taxonomy" id="2562239"/>
    <lineage>
        <taxon>Eukaryota</taxon>
        <taxon>Sar</taxon>
        <taxon>Alveolata</taxon>
        <taxon>Dinophyceae</taxon>
        <taxon>Suessiales</taxon>
        <taxon>Symbiodiniaceae</taxon>
        <taxon>Effrenium</taxon>
    </lineage>
</organism>
<reference evidence="8" key="1">
    <citation type="submission" date="2023-08" db="EMBL/GenBank/DDBJ databases">
        <authorList>
            <person name="Chen Y."/>
            <person name="Shah S."/>
            <person name="Dougan E. K."/>
            <person name="Thang M."/>
            <person name="Chan C."/>
        </authorList>
    </citation>
    <scope>NUCLEOTIDE SEQUENCE</scope>
</reference>
<evidence type="ECO:0000256" key="3">
    <source>
        <dbReference type="ARBA" id="ARBA00022741"/>
    </source>
</evidence>
<keyword evidence="2" id="KW-0808">Transferase</keyword>
<comment type="caution">
    <text evidence="8">The sequence shown here is derived from an EMBL/GenBank/DDBJ whole genome shotgun (WGS) entry which is preliminary data.</text>
</comment>
<dbReference type="PANTHER" id="PTHR45992:SF2">
    <property type="entry name" value="EUKARYOTIC ELONGATION FACTOR 2 KINASE"/>
    <property type="match status" value="1"/>
</dbReference>
<dbReference type="SMART" id="SM00811">
    <property type="entry name" value="Alpha_kinase"/>
    <property type="match status" value="1"/>
</dbReference>
<dbReference type="Pfam" id="PF11913">
    <property type="entry name" value="DUF3431"/>
    <property type="match status" value="1"/>
</dbReference>
<feature type="region of interest" description="Disordered" evidence="6">
    <location>
        <begin position="313"/>
        <end position="332"/>
    </location>
</feature>
<dbReference type="SUPFAM" id="SSF81901">
    <property type="entry name" value="HCP-like"/>
    <property type="match status" value="1"/>
</dbReference>
<evidence type="ECO:0000313" key="9">
    <source>
        <dbReference type="Proteomes" id="UP001178507"/>
    </source>
</evidence>
<gene>
    <name evidence="8" type="ORF">EVOR1521_LOCUS29129</name>
</gene>
<evidence type="ECO:0000313" key="8">
    <source>
        <dbReference type="EMBL" id="CAJ1407433.1"/>
    </source>
</evidence>
<keyword evidence="5" id="KW-0067">ATP-binding</keyword>
<evidence type="ECO:0000256" key="2">
    <source>
        <dbReference type="ARBA" id="ARBA00022679"/>
    </source>
</evidence>
<evidence type="ECO:0000259" key="7">
    <source>
        <dbReference type="PROSITE" id="PS51158"/>
    </source>
</evidence>
<keyword evidence="4" id="KW-0418">Kinase</keyword>
<evidence type="ECO:0000256" key="1">
    <source>
        <dbReference type="ARBA" id="ARBA00022527"/>
    </source>
</evidence>
<feature type="domain" description="Alpha-type protein kinase" evidence="7">
    <location>
        <begin position="105"/>
        <end position="307"/>
    </location>
</feature>
<dbReference type="Pfam" id="PF02816">
    <property type="entry name" value="Alpha_kinase"/>
    <property type="match status" value="1"/>
</dbReference>
<dbReference type="GO" id="GO:0031037">
    <property type="term" value="P:myosin II filament disassembly"/>
    <property type="evidence" value="ECO:0007669"/>
    <property type="project" value="TreeGrafter"/>
</dbReference>
<dbReference type="InterPro" id="IPR021838">
    <property type="entry name" value="DUF3431"/>
</dbReference>
<dbReference type="GO" id="GO:0004674">
    <property type="term" value="F:protein serine/threonine kinase activity"/>
    <property type="evidence" value="ECO:0007669"/>
    <property type="project" value="UniProtKB-KW"/>
</dbReference>
<dbReference type="InterPro" id="IPR004166">
    <property type="entry name" value="a-kinase_dom"/>
</dbReference>
<dbReference type="Gene3D" id="1.25.40.10">
    <property type="entry name" value="Tetratricopeptide repeat domain"/>
    <property type="match status" value="1"/>
</dbReference>
<dbReference type="PANTHER" id="PTHR45992">
    <property type="entry name" value="EUKARYOTIC ELONGATION FACTOR 2 KINASE-RELATED"/>
    <property type="match status" value="1"/>
</dbReference>
<dbReference type="InterPro" id="IPR011009">
    <property type="entry name" value="Kinase-like_dom_sf"/>
</dbReference>
<dbReference type="Gene3D" id="3.20.200.10">
    <property type="entry name" value="MHCK/EF2 kinase"/>
    <property type="match status" value="1"/>
</dbReference>
<feature type="region of interest" description="Disordered" evidence="6">
    <location>
        <begin position="548"/>
        <end position="569"/>
    </location>
</feature>
<proteinExistence type="predicted"/>
<dbReference type="EMBL" id="CAUJNA010003672">
    <property type="protein sequence ID" value="CAJ1407433.1"/>
    <property type="molecule type" value="Genomic_DNA"/>
</dbReference>
<dbReference type="GO" id="GO:1903013">
    <property type="term" value="P:response to differentiation-inducing factor 1"/>
    <property type="evidence" value="ECO:0007669"/>
    <property type="project" value="TreeGrafter"/>
</dbReference>
<accession>A0AA36JJK7</accession>
<dbReference type="PROSITE" id="PS51158">
    <property type="entry name" value="ALPHA_KINASE"/>
    <property type="match status" value="1"/>
</dbReference>
<name>A0AA36JJK7_9DINO</name>
<dbReference type="AlphaFoldDB" id="A0AA36JJK7"/>